<proteinExistence type="inferred from homology"/>
<feature type="transmembrane region" description="Helical" evidence="8">
    <location>
        <begin position="388"/>
        <end position="408"/>
    </location>
</feature>
<feature type="transmembrane region" description="Helical" evidence="8">
    <location>
        <begin position="145"/>
        <end position="168"/>
    </location>
</feature>
<comment type="function">
    <text evidence="1">Resistance to tetracycline by an active tetracycline efflux. This is an energy-dependent process that decreases the accumulation of the antibiotic in whole cells. This protein functions as a metal-tetracycline/H(+) antiporter.</text>
</comment>
<dbReference type="Proteomes" id="UP000279673">
    <property type="component" value="Unassembled WGS sequence"/>
</dbReference>
<evidence type="ECO:0000313" key="11">
    <source>
        <dbReference type="Proteomes" id="UP000279673"/>
    </source>
</evidence>
<feature type="domain" description="Major facilitator superfamily (MFS) profile" evidence="9">
    <location>
        <begin position="17"/>
        <end position="412"/>
    </location>
</feature>
<dbReference type="InterPro" id="IPR011701">
    <property type="entry name" value="MFS"/>
</dbReference>
<dbReference type="PROSITE" id="PS00216">
    <property type="entry name" value="SUGAR_TRANSPORT_1"/>
    <property type="match status" value="1"/>
</dbReference>
<keyword evidence="11" id="KW-1185">Reference proteome</keyword>
<keyword evidence="4" id="KW-0813">Transport</keyword>
<evidence type="ECO:0000259" key="9">
    <source>
        <dbReference type="PROSITE" id="PS50850"/>
    </source>
</evidence>
<feature type="transmembrane region" description="Helical" evidence="8">
    <location>
        <begin position="112"/>
        <end position="133"/>
    </location>
</feature>
<dbReference type="AlphaFoldDB" id="A0A421BUM3"/>
<gene>
    <name evidence="10" type="ORF">DYS74_04370</name>
</gene>
<feature type="transmembrane region" description="Helical" evidence="8">
    <location>
        <begin position="226"/>
        <end position="250"/>
    </location>
</feature>
<dbReference type="SUPFAM" id="SSF103473">
    <property type="entry name" value="MFS general substrate transporter"/>
    <property type="match status" value="1"/>
</dbReference>
<dbReference type="InterPro" id="IPR020846">
    <property type="entry name" value="MFS_dom"/>
</dbReference>
<evidence type="ECO:0000256" key="1">
    <source>
        <dbReference type="ARBA" id="ARBA00003279"/>
    </source>
</evidence>
<dbReference type="GO" id="GO:0022857">
    <property type="term" value="F:transmembrane transporter activity"/>
    <property type="evidence" value="ECO:0007669"/>
    <property type="project" value="InterPro"/>
</dbReference>
<keyword evidence="5 8" id="KW-0812">Transmembrane</keyword>
<comment type="subcellular location">
    <subcellularLocation>
        <location evidence="2">Membrane</location>
        <topology evidence="2">Multi-pass membrane protein</topology>
    </subcellularLocation>
</comment>
<evidence type="ECO:0000256" key="2">
    <source>
        <dbReference type="ARBA" id="ARBA00004141"/>
    </source>
</evidence>
<dbReference type="PANTHER" id="PTHR23504:SF15">
    <property type="entry name" value="MAJOR FACILITATOR SUPERFAMILY (MFS) PROFILE DOMAIN-CONTAINING PROTEIN"/>
    <property type="match status" value="1"/>
</dbReference>
<dbReference type="InterPro" id="IPR001958">
    <property type="entry name" value="Tet-R_TetA/multi-R_MdtG-like"/>
</dbReference>
<evidence type="ECO:0000256" key="5">
    <source>
        <dbReference type="ARBA" id="ARBA00022692"/>
    </source>
</evidence>
<dbReference type="Pfam" id="PF07690">
    <property type="entry name" value="MFS_1"/>
    <property type="match status" value="1"/>
</dbReference>
<feature type="transmembrane region" description="Helical" evidence="8">
    <location>
        <begin position="55"/>
        <end position="76"/>
    </location>
</feature>
<dbReference type="Gene3D" id="1.20.1250.20">
    <property type="entry name" value="MFS general substrate transporter like domains"/>
    <property type="match status" value="1"/>
</dbReference>
<feature type="transmembrane region" description="Helical" evidence="8">
    <location>
        <begin position="19"/>
        <end position="43"/>
    </location>
</feature>
<comment type="caution">
    <text evidence="10">The sequence shown here is derived from an EMBL/GenBank/DDBJ whole genome shotgun (WGS) entry which is preliminary data.</text>
</comment>
<dbReference type="PANTHER" id="PTHR23504">
    <property type="entry name" value="MAJOR FACILITATOR SUPERFAMILY DOMAIN-CONTAINING PROTEIN 10"/>
    <property type="match status" value="1"/>
</dbReference>
<keyword evidence="6 8" id="KW-1133">Transmembrane helix</keyword>
<evidence type="ECO:0000256" key="7">
    <source>
        <dbReference type="ARBA" id="ARBA00023136"/>
    </source>
</evidence>
<feature type="transmembrane region" description="Helical" evidence="8">
    <location>
        <begin position="293"/>
        <end position="311"/>
    </location>
</feature>
<dbReference type="PRINTS" id="PR01035">
    <property type="entry name" value="TCRTETA"/>
</dbReference>
<protein>
    <submittedName>
        <fullName evidence="10">MFS transporter</fullName>
    </submittedName>
</protein>
<feature type="transmembrane region" description="Helical" evidence="8">
    <location>
        <begin position="262"/>
        <end position="281"/>
    </location>
</feature>
<dbReference type="RefSeq" id="WP_121531306.1">
    <property type="nucleotide sequence ID" value="NZ_RCHI01000003.1"/>
</dbReference>
<dbReference type="PROSITE" id="PS50850">
    <property type="entry name" value="MFS"/>
    <property type="match status" value="1"/>
</dbReference>
<dbReference type="GO" id="GO:0016020">
    <property type="term" value="C:membrane"/>
    <property type="evidence" value="ECO:0007669"/>
    <property type="project" value="UniProtKB-SubCell"/>
</dbReference>
<keyword evidence="7 8" id="KW-0472">Membrane</keyword>
<feature type="transmembrane region" description="Helical" evidence="8">
    <location>
        <begin position="88"/>
        <end position="106"/>
    </location>
</feature>
<feature type="transmembrane region" description="Helical" evidence="8">
    <location>
        <begin position="317"/>
        <end position="337"/>
    </location>
</feature>
<evidence type="ECO:0000256" key="4">
    <source>
        <dbReference type="ARBA" id="ARBA00022448"/>
    </source>
</evidence>
<sequence length="413" mass="42949">MTAVSASAPAPAAARRATLFALAVVFIDMVGLGLILPVMPRLIEEVGHIGLGDAATIGGALFAVYSLAQFLLAPMLGALSDRIGRRPLLLLAVGGLGLDYVLHALAPSLGWLFVGRIIAGGCGASFVIANACLADVSTPENRARVFGLMGAAFGLGFVLGPGLGGMLGTLGTRVPFWVAAGLALANFVFGLIALPETLAPEKRRAFVWREANPLGVLTVFARYRGVLPMAAVVFLYFFGSAVYPAIWSFWGIAKFGWSEFTVGISLAGFGGVMALAQATLVGPAVARWGEARVALFGLFVAAVVCLGYGLAPGLGVVLVLLLLHAPEGFVHPMMSALMSRAVPEDAQGALQGGISALMSLAMLLGTLFFTWIFGYFLSGAAPWRSPDAAFFTAAAVLVVPLGLFAGLMRRHRI</sequence>
<dbReference type="EMBL" id="RCHI01000003">
    <property type="protein sequence ID" value="RLL71853.1"/>
    <property type="molecule type" value="Genomic_DNA"/>
</dbReference>
<dbReference type="InterPro" id="IPR005829">
    <property type="entry name" value="Sugar_transporter_CS"/>
</dbReference>
<name>A0A421BUM3_9RHOB</name>
<feature type="transmembrane region" description="Helical" evidence="8">
    <location>
        <begin position="174"/>
        <end position="194"/>
    </location>
</feature>
<dbReference type="InterPro" id="IPR036259">
    <property type="entry name" value="MFS_trans_sf"/>
</dbReference>
<organism evidence="10 11">
    <name type="scientific">Paenirhodobacter hankyongi</name>
    <dbReference type="NCBI Taxonomy" id="2294033"/>
    <lineage>
        <taxon>Bacteria</taxon>
        <taxon>Pseudomonadati</taxon>
        <taxon>Pseudomonadota</taxon>
        <taxon>Alphaproteobacteria</taxon>
        <taxon>Rhodobacterales</taxon>
        <taxon>Rhodobacter group</taxon>
        <taxon>Paenirhodobacter</taxon>
    </lineage>
</organism>
<reference evidence="10 11" key="1">
    <citation type="submission" date="2018-10" db="EMBL/GenBank/DDBJ databases">
        <title>Rhodobacter sp . BO-81.</title>
        <authorList>
            <person name="Im W.T."/>
        </authorList>
    </citation>
    <scope>NUCLEOTIDE SEQUENCE [LARGE SCALE GENOMIC DNA]</scope>
    <source>
        <strain evidence="10 11">BO-81</strain>
    </source>
</reference>
<evidence type="ECO:0000256" key="6">
    <source>
        <dbReference type="ARBA" id="ARBA00022989"/>
    </source>
</evidence>
<accession>A0A421BUM3</accession>
<evidence type="ECO:0000313" key="10">
    <source>
        <dbReference type="EMBL" id="RLL71853.1"/>
    </source>
</evidence>
<evidence type="ECO:0000256" key="8">
    <source>
        <dbReference type="SAM" id="Phobius"/>
    </source>
</evidence>
<feature type="transmembrane region" description="Helical" evidence="8">
    <location>
        <begin position="349"/>
        <end position="376"/>
    </location>
</feature>
<comment type="similarity">
    <text evidence="3">Belongs to the major facilitator superfamily. TCR/Tet family.</text>
</comment>
<evidence type="ECO:0000256" key="3">
    <source>
        <dbReference type="ARBA" id="ARBA00007520"/>
    </source>
</evidence>